<protein>
    <submittedName>
        <fullName evidence="1">Uncharacterized protein</fullName>
    </submittedName>
</protein>
<sequence length="24" mass="2529">MCAKSAPLCESFAVQKCVKSVGKN</sequence>
<reference evidence="2" key="1">
    <citation type="submission" date="2013-03" db="EMBL/GenBank/DDBJ databases">
        <title>The Genome Sequence of Anopheles quadriannulatus QUAD4_A.</title>
        <authorList>
            <consortium name="The Broad Institute Genomics Platform"/>
            <person name="Neafsey D.E."/>
            <person name="Howell P."/>
            <person name="Walker B."/>
            <person name="Young S.K."/>
            <person name="Zeng Q."/>
            <person name="Gargeya S."/>
            <person name="Fitzgerald M."/>
            <person name="Haas B."/>
            <person name="Abouelleil A."/>
            <person name="Allen A.W."/>
            <person name="Alvarado L."/>
            <person name="Arachchi H.M."/>
            <person name="Berlin A.M."/>
            <person name="Chapman S.B."/>
            <person name="Gainer-Dewar J."/>
            <person name="Goldberg J."/>
            <person name="Griggs A."/>
            <person name="Gujja S."/>
            <person name="Hansen M."/>
            <person name="Howarth C."/>
            <person name="Imamovic A."/>
            <person name="Ireland A."/>
            <person name="Larimer J."/>
            <person name="McCowan C."/>
            <person name="Murphy C."/>
            <person name="Pearson M."/>
            <person name="Poon T.W."/>
            <person name="Priest M."/>
            <person name="Roberts A."/>
            <person name="Saif S."/>
            <person name="Shea T."/>
            <person name="Sisk P."/>
            <person name="Sykes S."/>
            <person name="Wortman J."/>
            <person name="Nusbaum C."/>
            <person name="Birren B."/>
        </authorList>
    </citation>
    <scope>NUCLEOTIDE SEQUENCE [LARGE SCALE GENOMIC DNA]</scope>
    <source>
        <strain evidence="2">SANGQUA</strain>
    </source>
</reference>
<dbReference type="VEuPathDB" id="VectorBase:AQUA014528"/>
<evidence type="ECO:0000313" key="2">
    <source>
        <dbReference type="Proteomes" id="UP000076407"/>
    </source>
</evidence>
<dbReference type="EnsemblMetazoa" id="AQUA014528-RA">
    <property type="protein sequence ID" value="AQUA014528-PA"/>
    <property type="gene ID" value="AQUA014528"/>
</dbReference>
<accession>A0A182XRQ7</accession>
<dbReference type="EnsemblMetazoa" id="AQUA014528-RB">
    <property type="protein sequence ID" value="AQUA014528-PB"/>
    <property type="gene ID" value="AQUA014528"/>
</dbReference>
<evidence type="ECO:0000313" key="1">
    <source>
        <dbReference type="EnsemblMetazoa" id="AQUA014528-PA"/>
    </source>
</evidence>
<proteinExistence type="predicted"/>
<organism evidence="1 2">
    <name type="scientific">Anopheles quadriannulatus</name>
    <name type="common">Mosquito</name>
    <dbReference type="NCBI Taxonomy" id="34691"/>
    <lineage>
        <taxon>Eukaryota</taxon>
        <taxon>Metazoa</taxon>
        <taxon>Ecdysozoa</taxon>
        <taxon>Arthropoda</taxon>
        <taxon>Hexapoda</taxon>
        <taxon>Insecta</taxon>
        <taxon>Pterygota</taxon>
        <taxon>Neoptera</taxon>
        <taxon>Endopterygota</taxon>
        <taxon>Diptera</taxon>
        <taxon>Nematocera</taxon>
        <taxon>Culicoidea</taxon>
        <taxon>Culicidae</taxon>
        <taxon>Anophelinae</taxon>
        <taxon>Anopheles</taxon>
    </lineage>
</organism>
<keyword evidence="2" id="KW-1185">Reference proteome</keyword>
<name>A0A182XRQ7_ANOQN</name>
<dbReference type="Proteomes" id="UP000076407">
    <property type="component" value="Unassembled WGS sequence"/>
</dbReference>
<reference evidence="1" key="2">
    <citation type="submission" date="2020-05" db="UniProtKB">
        <authorList>
            <consortium name="EnsemblMetazoa"/>
        </authorList>
    </citation>
    <scope>IDENTIFICATION</scope>
    <source>
        <strain evidence="1">SANGQUA</strain>
    </source>
</reference>
<dbReference type="AlphaFoldDB" id="A0A182XRQ7"/>